<protein>
    <recommendedName>
        <fullName evidence="5">Transmembrane protein</fullName>
    </recommendedName>
</protein>
<feature type="region of interest" description="Disordered" evidence="1">
    <location>
        <begin position="214"/>
        <end position="233"/>
    </location>
</feature>
<evidence type="ECO:0008006" key="5">
    <source>
        <dbReference type="Google" id="ProtNLM"/>
    </source>
</evidence>
<keyword evidence="4" id="KW-1185">Reference proteome</keyword>
<reference evidence="3" key="1">
    <citation type="submission" date="2021-02" db="EMBL/GenBank/DDBJ databases">
        <authorList>
            <person name="Nowell W R."/>
        </authorList>
    </citation>
    <scope>NUCLEOTIDE SEQUENCE</scope>
    <source>
        <strain evidence="3">Ploen Becks lab</strain>
    </source>
</reference>
<gene>
    <name evidence="3" type="ORF">OXX778_LOCUS603</name>
</gene>
<organism evidence="3 4">
    <name type="scientific">Brachionus calyciflorus</name>
    <dbReference type="NCBI Taxonomy" id="104777"/>
    <lineage>
        <taxon>Eukaryota</taxon>
        <taxon>Metazoa</taxon>
        <taxon>Spiralia</taxon>
        <taxon>Gnathifera</taxon>
        <taxon>Rotifera</taxon>
        <taxon>Eurotatoria</taxon>
        <taxon>Monogononta</taxon>
        <taxon>Pseudotrocha</taxon>
        <taxon>Ploima</taxon>
        <taxon>Brachionidae</taxon>
        <taxon>Brachionus</taxon>
    </lineage>
</organism>
<dbReference type="AlphaFoldDB" id="A0A813M232"/>
<keyword evidence="2" id="KW-1133">Transmembrane helix</keyword>
<accession>A0A813M232</accession>
<evidence type="ECO:0000313" key="3">
    <source>
        <dbReference type="EMBL" id="CAF0708420.1"/>
    </source>
</evidence>
<evidence type="ECO:0000256" key="2">
    <source>
        <dbReference type="SAM" id="Phobius"/>
    </source>
</evidence>
<feature type="transmembrane region" description="Helical" evidence="2">
    <location>
        <begin position="101"/>
        <end position="126"/>
    </location>
</feature>
<keyword evidence="2" id="KW-0472">Membrane</keyword>
<evidence type="ECO:0000256" key="1">
    <source>
        <dbReference type="SAM" id="MobiDB-lite"/>
    </source>
</evidence>
<proteinExistence type="predicted"/>
<evidence type="ECO:0000313" key="4">
    <source>
        <dbReference type="Proteomes" id="UP000663879"/>
    </source>
</evidence>
<dbReference type="EMBL" id="CAJNOC010000032">
    <property type="protein sequence ID" value="CAF0708420.1"/>
    <property type="molecule type" value="Genomic_DNA"/>
</dbReference>
<comment type="caution">
    <text evidence="3">The sequence shown here is derived from an EMBL/GenBank/DDBJ whole genome shotgun (WGS) entry which is preliminary data.</text>
</comment>
<sequence length="341" mass="38866">MSNLIKCLECRLVGAPPVFKMQPPPLPPVEFLKNFNLTDKFLTKQLRQIQLKKCLSIRKYVSNLNTNLNSSNDVENTLQSSLLSSSQLESVFQKLTPNQSFYIFIACLILFLIVLSIAFIFIYKLIRLRNELKKTYAKSSNLLSENGSINSNLIITPSTSSIIDEKSSQFLPYNLMPLYDSASSNSSVSSKNTSTSYLFYNQLFESTKHLIMQNNSNNTSSSSSSSPQSNPPCEYYLQAVPNNSNLIESHLLNCKKIIPRNQIVQQEYDEINSQCYQMDKTQVYNQYDDGQKLQMIVQPIFPMRQFVNNYPQQQQILNTQNLLCIPSANSLMKNSNINCIC</sequence>
<feature type="compositionally biased region" description="Low complexity" evidence="1">
    <location>
        <begin position="214"/>
        <end position="232"/>
    </location>
</feature>
<name>A0A813M232_9BILA</name>
<dbReference type="Proteomes" id="UP000663879">
    <property type="component" value="Unassembled WGS sequence"/>
</dbReference>
<keyword evidence="2" id="KW-0812">Transmembrane</keyword>
<dbReference type="OrthoDB" id="10529066at2759"/>